<organism evidence="1 2">
    <name type="scientific">Citrus sinensis</name>
    <name type="common">Sweet orange</name>
    <name type="synonym">Citrus aurantium var. sinensis</name>
    <dbReference type="NCBI Taxonomy" id="2711"/>
    <lineage>
        <taxon>Eukaryota</taxon>
        <taxon>Viridiplantae</taxon>
        <taxon>Streptophyta</taxon>
        <taxon>Embryophyta</taxon>
        <taxon>Tracheophyta</taxon>
        <taxon>Spermatophyta</taxon>
        <taxon>Magnoliopsida</taxon>
        <taxon>eudicotyledons</taxon>
        <taxon>Gunneridae</taxon>
        <taxon>Pentapetalae</taxon>
        <taxon>rosids</taxon>
        <taxon>malvids</taxon>
        <taxon>Sapindales</taxon>
        <taxon>Rutaceae</taxon>
        <taxon>Aurantioideae</taxon>
        <taxon>Citrus</taxon>
    </lineage>
</organism>
<keyword evidence="1" id="KW-0378">Hydrolase</keyword>
<gene>
    <name evidence="1" type="ORF">KPL71_001035</name>
</gene>
<accession>A0ACB8NV95</accession>
<keyword evidence="1" id="KW-0255">Endonuclease</keyword>
<reference evidence="2" key="1">
    <citation type="journal article" date="2023" name="Hortic. Res.">
        <title>A chromosome-level phased genome enabling allele-level studies in sweet orange: a case study on citrus Huanglongbing tolerance.</title>
        <authorList>
            <person name="Wu B."/>
            <person name="Yu Q."/>
            <person name="Deng Z."/>
            <person name="Duan Y."/>
            <person name="Luo F."/>
            <person name="Gmitter F. Jr."/>
        </authorList>
    </citation>
    <scope>NUCLEOTIDE SEQUENCE [LARGE SCALE GENOMIC DNA]</scope>
    <source>
        <strain evidence="2">cv. Valencia</strain>
    </source>
</reference>
<dbReference type="Proteomes" id="UP000829398">
    <property type="component" value="Chromosome 1"/>
</dbReference>
<keyword evidence="2" id="KW-1185">Reference proteome</keyword>
<comment type="caution">
    <text evidence="1">The sequence shown here is derived from an EMBL/GenBank/DDBJ whole genome shotgun (WGS) entry which is preliminary data.</text>
</comment>
<name>A0ACB8NV95_CITSI</name>
<sequence>MGMKSVKNKGWTEIDRTEQFILGGVLVKDLRRLHKQRMDDRLRRTIEVDIDTPPGPGASRKKLNEAIRGLRVYGKGANKNKLVIRRLFWTGPRFKPYYSKGWVSPGLNKLPYRTPKEIETDGVTTKERKVKIDPFPIRLSTPMNFVAVGHETLQEMSRKGGASHASSSRDVLGIADDADPTLHEMANEGNPMMRAMLRLMEQQSKLIQDMARGRVGAQENVPVERQGGARDHGAMVNLERFKKLGPPTFQGTADPMVAEAWLKQMEKIFVSMGCNDDQRVILASFVLQGEADHWWDAKSRLIRAGLQDAPITWELFLEAFHEKYFPERVQHQIEADFLRLTQGTKSVAEYEEQFTALSRFAHTLVANEGSKCRKFLEGLRPNIKGRLTILKINNYADLVDQAILAEKDILEAQVTRDQRNKKNQQGGPRNGSSFRQGTHSQKYNGGGNKWDNKGVTGDTARRNYPICRHCERRHPGECHWKTGACFACGESGHRIMDCPKRRSETTNTPTNEGQRKKSRVQGRVFALTEKDVEVSNDVVSGTLSLFSREAKVLFDPGATHSFVSCVFARYANVPITPLDVHVTISTPMGDCQFIDHVYKSCVIRLCDEEFLVDLLPLEMHDFDLILGMDWLGPYHVSIDCFAKETIFRLPGEEEFHFQGNHKSHKALISMVKAMKMLKKGCEGFLAYIVADHPDGACLEDIPIVREFIDVFPEDLPELPPDREVEFTIELVPGTTPISKAPYQMAPIELKELKVQLQELLDKGFIRPSVSPWGAPVLFVKKKDGSMRLCIDYRQLNMVTVKNKYPLPRIDDLFDQLRGAAVFSKIDLRSGYHQLKIRSEDVSKTTFQTRYGHYEFLVMPFGLTNAPAAFMDLMNRIFQPYLDQFVIVFIDDILIYSKSKKEHETHLRIVLETLREKKLYGKFKKCEFWLDRVMFLGHIVTKDGISADPAKVEVIVNWERPASVTEVRSFLGLAGYYRRFVKGFSSIAAPLTNLTKKNVKFNWDEACEKSFQELKSHLVTAPVLTLPSEGGGFVIYSDASRKGLGCVLMQHGKVIAYASRQLKNHEQNYPTHDLELAAIVFALKIWRHYLYGETCEIFTDHLVKDLRRCGIEVVTHGQADVLAHLTVQPTLIDRVKVAQKNDIELNKIREDVSKGHKPGFRLDNGDGLWLGQRLCVPADEELKAEILREAHESSYSMHPGSTKMYRDLKQSFWWRNMKRDIAAFVSRCLVCQQVKIEHQRPAGTLQTLPIPQWKWEHITMDFVSGLPRSRRGCDCIWVIVDRLTKSAHFLARKSTDNVGQLAKLFIKEIVRLHGVPLSRVSDRDPLFTSRFWASLHKELGTKLRFSTAFHPQTDGQSERTIQTLEDMLRACVLDLSGGWEEHLMLIEFAYNNSFHSSIGMAPFEALYGRKCRSPICWDEVGERKLLGPELIQITVDKIKLIRGRLQTAQSRQKSYADRRRRELEFEKGDFVFLKVSPWKGVFRFGKTGKLSPRFIGPFEILERIGPVAYRIALPPSLSRLHNVFHVSVLRKYIADPLHVLDYQPIQINEDMSYEEQPIEIVDRDEQVLRNRVIPLVKVRWMNHSIEEATWEREAEMLEKYPQLFHA</sequence>
<keyword evidence="1" id="KW-0540">Nuclease</keyword>
<evidence type="ECO:0000313" key="1">
    <source>
        <dbReference type="EMBL" id="KAH9801440.1"/>
    </source>
</evidence>
<dbReference type="EMBL" id="CM039170">
    <property type="protein sequence ID" value="KAH9801440.1"/>
    <property type="molecule type" value="Genomic_DNA"/>
</dbReference>
<proteinExistence type="predicted"/>
<evidence type="ECO:0000313" key="2">
    <source>
        <dbReference type="Proteomes" id="UP000829398"/>
    </source>
</evidence>
<protein>
    <submittedName>
        <fullName evidence="1">Endonuclease</fullName>
    </submittedName>
</protein>